<evidence type="ECO:0000313" key="3">
    <source>
        <dbReference type="Proteomes" id="UP000092993"/>
    </source>
</evidence>
<keyword evidence="3" id="KW-1185">Reference proteome</keyword>
<proteinExistence type="predicted"/>
<evidence type="ECO:0000313" key="2">
    <source>
        <dbReference type="EMBL" id="OBZ77256.1"/>
    </source>
</evidence>
<feature type="signal peptide" evidence="1">
    <location>
        <begin position="1"/>
        <end position="18"/>
    </location>
</feature>
<protein>
    <submittedName>
        <fullName evidence="2">Peptidyl-Lys metalloendopeptidase</fullName>
    </submittedName>
</protein>
<comment type="caution">
    <text evidence="2">The sequence shown here is derived from an EMBL/GenBank/DDBJ whole genome shotgun (WGS) entry which is preliminary data.</text>
</comment>
<dbReference type="Proteomes" id="UP000092993">
    <property type="component" value="Unassembled WGS sequence"/>
</dbReference>
<dbReference type="Gene3D" id="2.60.40.2970">
    <property type="match status" value="1"/>
</dbReference>
<dbReference type="STRING" id="5627.A0A1C7MLF2"/>
<dbReference type="AlphaFoldDB" id="A0A1C7MLF2"/>
<keyword evidence="1" id="KW-0732">Signal</keyword>
<sequence length="108" mass="11532">MFAHSVLLSLVASALTFSATPGLRHHVTGLTVVDGIGNLKVIATEPTDIFIITKRYSMSPEFVGMNMSKYVPSVASELGDFITLASGKELEIEHNLSEAYDFSVSGPG</sequence>
<organism evidence="2 3">
    <name type="scientific">Grifola frondosa</name>
    <name type="common">Maitake</name>
    <name type="synonym">Polyporus frondosus</name>
    <dbReference type="NCBI Taxonomy" id="5627"/>
    <lineage>
        <taxon>Eukaryota</taxon>
        <taxon>Fungi</taxon>
        <taxon>Dikarya</taxon>
        <taxon>Basidiomycota</taxon>
        <taxon>Agaricomycotina</taxon>
        <taxon>Agaricomycetes</taxon>
        <taxon>Polyporales</taxon>
        <taxon>Grifolaceae</taxon>
        <taxon>Grifola</taxon>
    </lineage>
</organism>
<evidence type="ECO:0000256" key="1">
    <source>
        <dbReference type="SAM" id="SignalP"/>
    </source>
</evidence>
<dbReference type="OrthoDB" id="412874at2759"/>
<feature type="chain" id="PRO_5008889204" evidence="1">
    <location>
        <begin position="19"/>
        <end position="108"/>
    </location>
</feature>
<dbReference type="EMBL" id="LUGG01000002">
    <property type="protein sequence ID" value="OBZ77256.1"/>
    <property type="molecule type" value="Genomic_DNA"/>
</dbReference>
<accession>A0A1C7MLF2</accession>
<name>A0A1C7MLF2_GRIFR</name>
<reference evidence="2 3" key="1">
    <citation type="submission" date="2016-03" db="EMBL/GenBank/DDBJ databases">
        <title>Whole genome sequencing of Grifola frondosa 9006-11.</title>
        <authorList>
            <person name="Min B."/>
            <person name="Park H."/>
            <person name="Kim J.-G."/>
            <person name="Cho H."/>
            <person name="Oh Y.-L."/>
            <person name="Kong W.-S."/>
            <person name="Choi I.-G."/>
        </authorList>
    </citation>
    <scope>NUCLEOTIDE SEQUENCE [LARGE SCALE GENOMIC DNA]</scope>
    <source>
        <strain evidence="2 3">9006-11</strain>
    </source>
</reference>
<gene>
    <name evidence="2" type="primary">MEP_0</name>
    <name evidence="2" type="ORF">A0H81_01818</name>
</gene>